<dbReference type="RefSeq" id="WP_408330138.1">
    <property type="nucleotide sequence ID" value="NZ_JAQQFH010000013.1"/>
</dbReference>
<name>A0ABW8ZTL3_9BURK</name>
<evidence type="ECO:0000313" key="1">
    <source>
        <dbReference type="EMBL" id="MFL9886180.1"/>
    </source>
</evidence>
<sequence length="127" mass="14190">MMTLGCEAGVFEANFAGADAPTVYIGAYVNIAFRDPSDGGEENVAALARFIAYESKFKPGDWTQLEIGIEPMRVFFGHFGLFCLELKFVDYGKDEIMAWRVFDSAARRVTNVIPQFNISLGPEKHLR</sequence>
<dbReference type="Proteomes" id="UP001629249">
    <property type="component" value="Unassembled WGS sequence"/>
</dbReference>
<gene>
    <name evidence="1" type="ORF">PQR66_24280</name>
</gene>
<evidence type="ECO:0000313" key="2">
    <source>
        <dbReference type="Proteomes" id="UP001629249"/>
    </source>
</evidence>
<keyword evidence="2" id="KW-1185">Reference proteome</keyword>
<dbReference type="EMBL" id="JAQQFN010000020">
    <property type="protein sequence ID" value="MFL9886180.1"/>
    <property type="molecule type" value="Genomic_DNA"/>
</dbReference>
<proteinExistence type="predicted"/>
<organism evidence="1 2">
    <name type="scientific">Paraburkholderia agricolaris</name>
    <dbReference type="NCBI Taxonomy" id="2152888"/>
    <lineage>
        <taxon>Bacteria</taxon>
        <taxon>Pseudomonadati</taxon>
        <taxon>Pseudomonadota</taxon>
        <taxon>Betaproteobacteria</taxon>
        <taxon>Burkholderiales</taxon>
        <taxon>Burkholderiaceae</taxon>
        <taxon>Paraburkholderia</taxon>
    </lineage>
</organism>
<accession>A0ABW8ZTL3</accession>
<protein>
    <submittedName>
        <fullName evidence="1">Uncharacterized protein</fullName>
    </submittedName>
</protein>
<comment type="caution">
    <text evidence="1">The sequence shown here is derived from an EMBL/GenBank/DDBJ whole genome shotgun (WGS) entry which is preliminary data.</text>
</comment>
<reference evidence="1 2" key="1">
    <citation type="journal article" date="2024" name="Chem. Sci.">
        <title>Discovery of megapolipeptins by genome mining of a Burkholderiales bacteria collection.</title>
        <authorList>
            <person name="Paulo B.S."/>
            <person name="Recchia M.J.J."/>
            <person name="Lee S."/>
            <person name="Fergusson C.H."/>
            <person name="Romanowski S.B."/>
            <person name="Hernandez A."/>
            <person name="Krull N."/>
            <person name="Liu D.Y."/>
            <person name="Cavanagh H."/>
            <person name="Bos A."/>
            <person name="Gray C.A."/>
            <person name="Murphy B.T."/>
            <person name="Linington R.G."/>
            <person name="Eustaquio A.S."/>
        </authorList>
    </citation>
    <scope>NUCLEOTIDE SEQUENCE [LARGE SCALE GENOMIC DNA]</scope>
    <source>
        <strain evidence="1 2">RL16-012-BIC-B</strain>
    </source>
</reference>